<dbReference type="InterPro" id="IPR029058">
    <property type="entry name" value="AB_hydrolase_fold"/>
</dbReference>
<feature type="compositionally biased region" description="Low complexity" evidence="3">
    <location>
        <begin position="556"/>
        <end position="572"/>
    </location>
</feature>
<feature type="region of interest" description="Disordered" evidence="3">
    <location>
        <begin position="1"/>
        <end position="23"/>
    </location>
</feature>
<dbReference type="InterPro" id="IPR018202">
    <property type="entry name" value="Ser_caboxypep_ser_AS"/>
</dbReference>
<dbReference type="InterPro" id="IPR001563">
    <property type="entry name" value="Peptidase_S10"/>
</dbReference>
<evidence type="ECO:0000256" key="2">
    <source>
        <dbReference type="RuleBase" id="RU361156"/>
    </source>
</evidence>
<feature type="transmembrane region" description="Helical" evidence="4">
    <location>
        <begin position="579"/>
        <end position="598"/>
    </location>
</feature>
<dbReference type="SUPFAM" id="SSF53474">
    <property type="entry name" value="alpha/beta-Hydrolases"/>
    <property type="match status" value="1"/>
</dbReference>
<dbReference type="GO" id="GO:0006508">
    <property type="term" value="P:proteolysis"/>
    <property type="evidence" value="ECO:0007669"/>
    <property type="project" value="UniProtKB-KW"/>
</dbReference>
<keyword evidence="5" id="KW-1185">Reference proteome</keyword>
<reference evidence="6" key="1">
    <citation type="submission" date="2022-11" db="UniProtKB">
        <authorList>
            <consortium name="WormBaseParasite"/>
        </authorList>
    </citation>
    <scope>IDENTIFICATION</scope>
</reference>
<dbReference type="EC" id="3.4.16.-" evidence="2"/>
<dbReference type="PROSITE" id="PS00560">
    <property type="entry name" value="CARBOXYPEPT_SER_HIS"/>
    <property type="match status" value="1"/>
</dbReference>
<dbReference type="AlphaFoldDB" id="A0A914WI16"/>
<protein>
    <recommendedName>
        <fullName evidence="2">Carboxypeptidase</fullName>
        <ecNumber evidence="2">3.4.16.-</ecNumber>
    </recommendedName>
</protein>
<keyword evidence="4" id="KW-0812">Transmembrane</keyword>
<dbReference type="FunFam" id="3.40.50.1820:FF:000222">
    <property type="entry name" value="Carboxypeptidase"/>
    <property type="match status" value="1"/>
</dbReference>
<organism evidence="5 6">
    <name type="scientific">Plectus sambesii</name>
    <dbReference type="NCBI Taxonomy" id="2011161"/>
    <lineage>
        <taxon>Eukaryota</taxon>
        <taxon>Metazoa</taxon>
        <taxon>Ecdysozoa</taxon>
        <taxon>Nematoda</taxon>
        <taxon>Chromadorea</taxon>
        <taxon>Plectida</taxon>
        <taxon>Plectina</taxon>
        <taxon>Plectoidea</taxon>
        <taxon>Plectidae</taxon>
        <taxon>Plectus</taxon>
    </lineage>
</organism>
<dbReference type="PANTHER" id="PTHR11802">
    <property type="entry name" value="SERINE PROTEASE FAMILY S10 SERINE CARBOXYPEPTIDASE"/>
    <property type="match status" value="1"/>
</dbReference>
<dbReference type="Gene3D" id="3.40.50.1820">
    <property type="entry name" value="alpha/beta hydrolase"/>
    <property type="match status" value="1"/>
</dbReference>
<evidence type="ECO:0000313" key="6">
    <source>
        <dbReference type="WBParaSite" id="PSAMB.scaffold4177size15405.g23638.t1"/>
    </source>
</evidence>
<accession>A0A914WI16</accession>
<evidence type="ECO:0000256" key="4">
    <source>
        <dbReference type="SAM" id="Phobius"/>
    </source>
</evidence>
<feature type="region of interest" description="Disordered" evidence="3">
    <location>
        <begin position="541"/>
        <end position="572"/>
    </location>
</feature>
<dbReference type="WBParaSite" id="PSAMB.scaffold4177size15405.g23638.t1">
    <property type="protein sequence ID" value="PSAMB.scaffold4177size15405.g23638.t1"/>
    <property type="gene ID" value="PSAMB.scaffold4177size15405.g23638"/>
</dbReference>
<feature type="compositionally biased region" description="Pro residues" evidence="3">
    <location>
        <begin position="541"/>
        <end position="555"/>
    </location>
</feature>
<keyword evidence="2" id="KW-0121">Carboxypeptidase</keyword>
<keyword evidence="4" id="KW-0472">Membrane</keyword>
<dbReference type="GO" id="GO:0004185">
    <property type="term" value="F:serine-type carboxypeptidase activity"/>
    <property type="evidence" value="ECO:0007669"/>
    <property type="project" value="UniProtKB-UniRule"/>
</dbReference>
<comment type="similarity">
    <text evidence="1 2">Belongs to the peptidase S10 family.</text>
</comment>
<keyword evidence="2" id="KW-0645">Protease</keyword>
<dbReference type="Proteomes" id="UP000887566">
    <property type="component" value="Unplaced"/>
</dbReference>
<name>A0A914WI16_9BILA</name>
<dbReference type="InterPro" id="IPR033124">
    <property type="entry name" value="Ser_caboxypep_his_AS"/>
</dbReference>
<sequence>MTGYNVNRAPLLPQYAPPSPPPCRPTITYKDTDFVADLPGLTYTPNFKHYSGYLKASPGNNLHYWLVESQSTPSSDPLILWLNGGPGCSSLGGFMTEHGPFRPNPDGTTLFENVYSWNKKANVLYLEGPRNVGFSYQDRSINNDTVYNDDRTAWDNFLALKDFFANYPEYSTRDFYVTGESYGGVYVPTLTRVLIQQIQANNLTANLVGMVVGNGELSELQQINSAVDYLYFHGMEGKNEWDELKACCDSSTTLAYCDFTKWIHLDSAGNANPIDNSTCARKVAQLGFLRVWTTLNDVYNIYQDCYQQTAASVKSIRKLRSWLSADPKIRAAPPGFIDQGSLMNWASTDAFGAFPCYMDSATENYLNLPEVRAALHIPTQVPHWTDCNDDMNANYLQQHNDTTSVFDDMIASGYKLRMLIYNGDVDTACNFLGDEWFVEALKTKYGMAVTTARHPWFFQEDAKYILQLAGYRKSFSYKNITIDLVTVKGAGHFVPTDRPGPALQMLTNFINNAANYTTMTGYSAASAPLLPKYLPPSTSPVCPSPAPTTPAPPAPTTTATVTPTSATSAPAKPDAAASFVPFVGTMIIAYLLTFALSFF</sequence>
<evidence type="ECO:0000256" key="3">
    <source>
        <dbReference type="SAM" id="MobiDB-lite"/>
    </source>
</evidence>
<evidence type="ECO:0000313" key="5">
    <source>
        <dbReference type="Proteomes" id="UP000887566"/>
    </source>
</evidence>
<evidence type="ECO:0000256" key="1">
    <source>
        <dbReference type="ARBA" id="ARBA00009431"/>
    </source>
</evidence>
<dbReference type="PANTHER" id="PTHR11802:SF480">
    <property type="entry name" value="CARBOXYPEPTIDASE"/>
    <property type="match status" value="1"/>
</dbReference>
<proteinExistence type="inferred from homology"/>
<dbReference type="PRINTS" id="PR00724">
    <property type="entry name" value="CRBOXYPTASEC"/>
</dbReference>
<keyword evidence="4" id="KW-1133">Transmembrane helix</keyword>
<dbReference type="Pfam" id="PF00450">
    <property type="entry name" value="Peptidase_S10"/>
    <property type="match status" value="1"/>
</dbReference>
<dbReference type="PROSITE" id="PS00131">
    <property type="entry name" value="CARBOXYPEPT_SER_SER"/>
    <property type="match status" value="1"/>
</dbReference>
<keyword evidence="2" id="KW-0378">Hydrolase</keyword>